<dbReference type="InterPro" id="IPR011989">
    <property type="entry name" value="ARM-like"/>
</dbReference>
<keyword evidence="2" id="KW-1185">Reference proteome</keyword>
<dbReference type="Proteomes" id="UP001596137">
    <property type="component" value="Unassembled WGS sequence"/>
</dbReference>
<dbReference type="InterPro" id="IPR016024">
    <property type="entry name" value="ARM-type_fold"/>
</dbReference>
<dbReference type="Gene3D" id="1.25.10.10">
    <property type="entry name" value="Leucine-rich Repeat Variant"/>
    <property type="match status" value="1"/>
</dbReference>
<dbReference type="InterPro" id="IPR004155">
    <property type="entry name" value="PBS_lyase_HEAT"/>
</dbReference>
<reference evidence="2" key="1">
    <citation type="journal article" date="2019" name="Int. J. Syst. Evol. Microbiol.">
        <title>The Global Catalogue of Microorganisms (GCM) 10K type strain sequencing project: providing services to taxonomists for standard genome sequencing and annotation.</title>
        <authorList>
            <consortium name="The Broad Institute Genomics Platform"/>
            <consortium name="The Broad Institute Genome Sequencing Center for Infectious Disease"/>
            <person name="Wu L."/>
            <person name="Ma J."/>
        </authorList>
    </citation>
    <scope>NUCLEOTIDE SEQUENCE [LARGE SCALE GENOMIC DNA]</scope>
    <source>
        <strain evidence="2">JCM 30346</strain>
    </source>
</reference>
<name>A0ABW1NPE9_9ACTN</name>
<evidence type="ECO:0000313" key="1">
    <source>
        <dbReference type="EMBL" id="MFC6085234.1"/>
    </source>
</evidence>
<sequence length="443" mass="49227">MAIDLCNKSPATLAENAPGTWSDALTSSSTPPILLDDLENEQSKALNFAYRATLSNVDPRFVAGDPAAWSSDFGYALDRVAVRLDNRTNAVLREQALKHPDPALREQALFEYADRDHPDAIELLVEAVKHDTDRQVRWDALWAIEKLGGPQAVSALAGFLKDSDPEIAEWSKLFISELQTGDPTFDGRSAVLTPGRTFDETIFLLIHCDLYVRLDDSNQHWGKISLAPQGLARIYGQAHACPNVETRERKLVIAKTIEGLHPDGSPHVDNYLFRGFTDRTRRDRGNFFFESLVPRPFFKSGHADDPSEGIRQANIGFARHGTWYLEPTFQIRESPAIRYVRGRFQGWGYVNLARVAGKSLEEILLPGNGVLSTLHDPEVGPMTNAFILGTFKGKLNDWDGDGKIDLNSRDVFSTTEGEIDTDMDGVPDVAGLTCCDHTKHQLP</sequence>
<protein>
    <submittedName>
        <fullName evidence="1">HEAT repeat domain-containing protein</fullName>
    </submittedName>
</protein>
<dbReference type="SUPFAM" id="SSF48371">
    <property type="entry name" value="ARM repeat"/>
    <property type="match status" value="1"/>
</dbReference>
<comment type="caution">
    <text evidence="1">The sequence shown here is derived from an EMBL/GenBank/DDBJ whole genome shotgun (WGS) entry which is preliminary data.</text>
</comment>
<dbReference type="EMBL" id="JBHSRF010000058">
    <property type="protein sequence ID" value="MFC6085234.1"/>
    <property type="molecule type" value="Genomic_DNA"/>
</dbReference>
<gene>
    <name evidence="1" type="ORF">ACFP1K_28995</name>
</gene>
<proteinExistence type="predicted"/>
<dbReference type="RefSeq" id="WP_380759154.1">
    <property type="nucleotide sequence ID" value="NZ_JBHSRF010000058.1"/>
</dbReference>
<dbReference type="Pfam" id="PF13646">
    <property type="entry name" value="HEAT_2"/>
    <property type="match status" value="1"/>
</dbReference>
<accession>A0ABW1NPE9</accession>
<dbReference type="SMART" id="SM00567">
    <property type="entry name" value="EZ_HEAT"/>
    <property type="match status" value="2"/>
</dbReference>
<evidence type="ECO:0000313" key="2">
    <source>
        <dbReference type="Proteomes" id="UP001596137"/>
    </source>
</evidence>
<organism evidence="1 2">
    <name type="scientific">Sphaerisporangium aureirubrum</name>
    <dbReference type="NCBI Taxonomy" id="1544736"/>
    <lineage>
        <taxon>Bacteria</taxon>
        <taxon>Bacillati</taxon>
        <taxon>Actinomycetota</taxon>
        <taxon>Actinomycetes</taxon>
        <taxon>Streptosporangiales</taxon>
        <taxon>Streptosporangiaceae</taxon>
        <taxon>Sphaerisporangium</taxon>
    </lineage>
</organism>